<sequence>MGNLVAIVTGASRGLGHEIAHVLLENGYCVVADYYQTPSGAQTLVDEFGEDKVLAVQADVRDEEQMAALNKAAVAKFGQVDIIIHNALINFKFDPTAQLDLAHIGWKNYLSQFEGSVKGALNLLQTNLANLKASDNARFIAIGTNLFQSPVVPYHEYTTGKAALVGFMRNAAAELGKDGIACNVVSGGLLKTTDASAVTTPEVFDLIAQTTALKRVTTPRDLAELVCFLASPASKGISGQNIVVDSGQTFN</sequence>
<dbReference type="InterPro" id="IPR002347">
    <property type="entry name" value="SDR_fam"/>
</dbReference>
<protein>
    <submittedName>
        <fullName evidence="3">Oxidoreductase, short chain dehydrogenase/reductase family protein</fullName>
    </submittedName>
</protein>
<dbReference type="RefSeq" id="WP_060777178.1">
    <property type="nucleotide sequence ID" value="NZ_CP014159.1"/>
</dbReference>
<dbReference type="PANTHER" id="PTHR43639">
    <property type="entry name" value="OXIDOREDUCTASE, SHORT-CHAIN DEHYDROGENASE/REDUCTASE FAMILY (AFU_ORTHOLOGUE AFUA_5G02870)"/>
    <property type="match status" value="1"/>
</dbReference>
<reference evidence="3 4" key="1">
    <citation type="submission" date="2016-01" db="EMBL/GenBank/DDBJ databases">
        <authorList>
            <person name="Oliw E.H."/>
        </authorList>
    </citation>
    <scope>NUCLEOTIDE SEQUENCE [LARGE SCALE GENOMIC DNA]</scope>
    <source>
        <strain evidence="3 4">KA00635</strain>
    </source>
</reference>
<name>A0A0X8F8V4_9LACT</name>
<dbReference type="Gene3D" id="3.40.50.720">
    <property type="entry name" value="NAD(P)-binding Rossmann-like Domain"/>
    <property type="match status" value="1"/>
</dbReference>
<dbReference type="PATRIC" id="fig|87541.4.peg.158"/>
<dbReference type="Proteomes" id="UP000070422">
    <property type="component" value="Unassembled WGS sequence"/>
</dbReference>
<proteinExistence type="inferred from homology"/>
<dbReference type="PANTHER" id="PTHR43639:SF1">
    <property type="entry name" value="SHORT-CHAIN DEHYDROGENASE_REDUCTASE FAMILY PROTEIN"/>
    <property type="match status" value="1"/>
</dbReference>
<evidence type="ECO:0000256" key="2">
    <source>
        <dbReference type="ARBA" id="ARBA00023002"/>
    </source>
</evidence>
<dbReference type="KEGG" id="acg:AWM71_06410"/>
<accession>A0A0X8F8V4</accession>
<dbReference type="AlphaFoldDB" id="A0A0X8F8V4"/>
<evidence type="ECO:0000256" key="1">
    <source>
        <dbReference type="ARBA" id="ARBA00006484"/>
    </source>
</evidence>
<organism evidence="3 4">
    <name type="scientific">Aerococcus christensenii</name>
    <dbReference type="NCBI Taxonomy" id="87541"/>
    <lineage>
        <taxon>Bacteria</taxon>
        <taxon>Bacillati</taxon>
        <taxon>Bacillota</taxon>
        <taxon>Bacilli</taxon>
        <taxon>Lactobacillales</taxon>
        <taxon>Aerococcaceae</taxon>
        <taxon>Aerococcus</taxon>
    </lineage>
</organism>
<gene>
    <name evidence="3" type="ORF">HMPREF3187_00159</name>
</gene>
<dbReference type="PRINTS" id="PR00081">
    <property type="entry name" value="GDHRDH"/>
</dbReference>
<evidence type="ECO:0000313" key="4">
    <source>
        <dbReference type="Proteomes" id="UP000070422"/>
    </source>
</evidence>
<keyword evidence="2" id="KW-0560">Oxidoreductase</keyword>
<dbReference type="InterPro" id="IPR036291">
    <property type="entry name" value="NAD(P)-bd_dom_sf"/>
</dbReference>
<comment type="caution">
    <text evidence="3">The sequence shown here is derived from an EMBL/GenBank/DDBJ whole genome shotgun (WGS) entry which is preliminary data.</text>
</comment>
<dbReference type="Pfam" id="PF13561">
    <property type="entry name" value="adh_short_C2"/>
    <property type="match status" value="1"/>
</dbReference>
<evidence type="ECO:0000313" key="3">
    <source>
        <dbReference type="EMBL" id="KXB38096.1"/>
    </source>
</evidence>
<comment type="similarity">
    <text evidence="1">Belongs to the short-chain dehydrogenases/reductases (SDR) family.</text>
</comment>
<dbReference type="STRING" id="87541.AWM71_06410"/>
<dbReference type="GO" id="GO:0016491">
    <property type="term" value="F:oxidoreductase activity"/>
    <property type="evidence" value="ECO:0007669"/>
    <property type="project" value="UniProtKB-KW"/>
</dbReference>
<dbReference type="EMBL" id="LSCQ01000012">
    <property type="protein sequence ID" value="KXB38096.1"/>
    <property type="molecule type" value="Genomic_DNA"/>
</dbReference>
<dbReference type="OrthoDB" id="9805904at2"/>
<dbReference type="NCBIfam" id="NF006393">
    <property type="entry name" value="PRK08642.1"/>
    <property type="match status" value="1"/>
</dbReference>
<dbReference type="SUPFAM" id="SSF51735">
    <property type="entry name" value="NAD(P)-binding Rossmann-fold domains"/>
    <property type="match status" value="1"/>
</dbReference>